<name>A0AAW9MME1_9FIRM</name>
<dbReference type="InterPro" id="IPR036938">
    <property type="entry name" value="PAP2/HPO_sf"/>
</dbReference>
<accession>A0AAW9MME1</accession>
<keyword evidence="1" id="KW-1133">Transmembrane helix</keyword>
<dbReference type="EMBL" id="JAYKOT010000001">
    <property type="protein sequence ID" value="MEB3428663.1"/>
    <property type="molecule type" value="Genomic_DNA"/>
</dbReference>
<feature type="transmembrane region" description="Helical" evidence="1">
    <location>
        <begin position="170"/>
        <end position="188"/>
    </location>
</feature>
<evidence type="ECO:0000313" key="3">
    <source>
        <dbReference type="EMBL" id="MEB3428663.1"/>
    </source>
</evidence>
<feature type="transmembrane region" description="Helical" evidence="1">
    <location>
        <begin position="117"/>
        <end position="135"/>
    </location>
</feature>
<evidence type="ECO:0000259" key="2">
    <source>
        <dbReference type="SMART" id="SM00014"/>
    </source>
</evidence>
<feature type="transmembrane region" description="Helical" evidence="1">
    <location>
        <begin position="147"/>
        <end position="164"/>
    </location>
</feature>
<dbReference type="Pfam" id="PF01569">
    <property type="entry name" value="PAP2"/>
    <property type="match status" value="1"/>
</dbReference>
<reference evidence="3 4" key="1">
    <citation type="submission" date="2024-01" db="EMBL/GenBank/DDBJ databases">
        <title>Complete genome sequence of Citroniella saccharovorans strain M6.X9, isolated from human fecal sample.</title>
        <authorList>
            <person name="Cheng G."/>
            <person name="Westerholm M."/>
            <person name="Schnurer A."/>
        </authorList>
    </citation>
    <scope>NUCLEOTIDE SEQUENCE [LARGE SCALE GENOMIC DNA]</scope>
    <source>
        <strain evidence="3 4">DSM 29873</strain>
    </source>
</reference>
<feature type="domain" description="Phosphatidic acid phosphatase type 2/haloperoxidase" evidence="2">
    <location>
        <begin position="81"/>
        <end position="185"/>
    </location>
</feature>
<feature type="transmembrane region" description="Helical" evidence="1">
    <location>
        <begin position="84"/>
        <end position="102"/>
    </location>
</feature>
<dbReference type="Gene3D" id="1.20.144.10">
    <property type="entry name" value="Phosphatidic acid phosphatase type 2/haloperoxidase"/>
    <property type="match status" value="1"/>
</dbReference>
<proteinExistence type="predicted"/>
<keyword evidence="1" id="KW-0812">Transmembrane</keyword>
<dbReference type="SMART" id="SM00014">
    <property type="entry name" value="acidPPc"/>
    <property type="match status" value="1"/>
</dbReference>
<organism evidence="3 4">
    <name type="scientific">Citroniella saccharovorans</name>
    <dbReference type="NCBI Taxonomy" id="2053367"/>
    <lineage>
        <taxon>Bacteria</taxon>
        <taxon>Bacillati</taxon>
        <taxon>Bacillota</taxon>
        <taxon>Tissierellia</taxon>
        <taxon>Tissierellales</taxon>
        <taxon>Peptoniphilaceae</taxon>
        <taxon>Citroniella</taxon>
    </lineage>
</organism>
<feature type="transmembrane region" description="Helical" evidence="1">
    <location>
        <begin position="46"/>
        <end position="72"/>
    </location>
</feature>
<dbReference type="PANTHER" id="PTHR14969">
    <property type="entry name" value="SPHINGOSINE-1-PHOSPHATE PHOSPHOHYDROLASE"/>
    <property type="match status" value="1"/>
</dbReference>
<keyword evidence="4" id="KW-1185">Reference proteome</keyword>
<evidence type="ECO:0000313" key="4">
    <source>
        <dbReference type="Proteomes" id="UP001357733"/>
    </source>
</evidence>
<gene>
    <name evidence="3" type="ORF">VLK81_01250</name>
</gene>
<comment type="caution">
    <text evidence="3">The sequence shown here is derived from an EMBL/GenBank/DDBJ whole genome shotgun (WGS) entry which is preliminary data.</text>
</comment>
<dbReference type="Proteomes" id="UP001357733">
    <property type="component" value="Unassembled WGS sequence"/>
</dbReference>
<protein>
    <submittedName>
        <fullName evidence="3">Phosphatase PAP2 family protein</fullName>
    </submittedName>
</protein>
<dbReference type="RefSeq" id="WP_324618700.1">
    <property type="nucleotide sequence ID" value="NZ_JAYKOT010000001.1"/>
</dbReference>
<dbReference type="PANTHER" id="PTHR14969:SF13">
    <property type="entry name" value="AT30094P"/>
    <property type="match status" value="1"/>
</dbReference>
<dbReference type="CDD" id="cd03392">
    <property type="entry name" value="PAP2_like_2"/>
    <property type="match status" value="1"/>
</dbReference>
<dbReference type="AlphaFoldDB" id="A0AAW9MME1"/>
<dbReference type="InterPro" id="IPR000326">
    <property type="entry name" value="PAP2/HPO"/>
</dbReference>
<sequence length="203" mass="23484">MKKRSFFTIVILISFILLGIYKETDFINNIDRGILSSIQGIFSSKLILPDLITSIGNPATYFILTPIFLIIFMRKEDRRGAKTILISVLISTILMLSFKNIFKLERPIDFMRIDQNGYTYPSGHALVSSGVYFTIYRIRKFKKPYKYFFLLPILIGLTRLILGVHYPSDVLMGILLGLVVSSWSIYYYEENFSISKITFSKQK</sequence>
<keyword evidence="1" id="KW-0472">Membrane</keyword>
<dbReference type="SUPFAM" id="SSF48317">
    <property type="entry name" value="Acid phosphatase/Vanadium-dependent haloperoxidase"/>
    <property type="match status" value="1"/>
</dbReference>
<evidence type="ECO:0000256" key="1">
    <source>
        <dbReference type="SAM" id="Phobius"/>
    </source>
</evidence>